<gene>
    <name evidence="1" type="ORF">FIV46_16870</name>
</gene>
<dbReference type="OrthoDB" id="7632283at2"/>
<comment type="caution">
    <text evidence="1">The sequence shown here is derived from an EMBL/GenBank/DDBJ whole genome shotgun (WGS) entry which is preliminary data.</text>
</comment>
<dbReference type="Pfam" id="PF11324">
    <property type="entry name" value="DUF3126"/>
    <property type="match status" value="1"/>
</dbReference>
<dbReference type="RefSeq" id="WP_139942091.1">
    <property type="nucleotide sequence ID" value="NZ_JBHSYP010000005.1"/>
</dbReference>
<name>A0A501PC27_9PROT</name>
<protein>
    <submittedName>
        <fullName evidence="1">DUF3126 family protein</fullName>
    </submittedName>
</protein>
<evidence type="ECO:0000313" key="2">
    <source>
        <dbReference type="Proteomes" id="UP000319148"/>
    </source>
</evidence>
<evidence type="ECO:0000313" key="1">
    <source>
        <dbReference type="EMBL" id="TPD57775.1"/>
    </source>
</evidence>
<sequence>MTRTEMLRLRKYLNDKFESTKFTLEKPSTKDEDSVEVQYDGEFIGVIYRDEDEGEVSYAFQMAILEMDLPSAADASLI</sequence>
<dbReference type="InterPro" id="IPR021473">
    <property type="entry name" value="DUF3126"/>
</dbReference>
<proteinExistence type="predicted"/>
<dbReference type="AlphaFoldDB" id="A0A501PC27"/>
<accession>A0A501PC27</accession>
<organism evidence="1 2">
    <name type="scientific">Emcibacter nanhaiensis</name>
    <dbReference type="NCBI Taxonomy" id="1505037"/>
    <lineage>
        <taxon>Bacteria</taxon>
        <taxon>Pseudomonadati</taxon>
        <taxon>Pseudomonadota</taxon>
        <taxon>Alphaproteobacteria</taxon>
        <taxon>Emcibacterales</taxon>
        <taxon>Emcibacteraceae</taxon>
        <taxon>Emcibacter</taxon>
    </lineage>
</organism>
<keyword evidence="2" id="KW-1185">Reference proteome</keyword>
<dbReference type="Proteomes" id="UP000319148">
    <property type="component" value="Unassembled WGS sequence"/>
</dbReference>
<dbReference type="EMBL" id="VFIY01000018">
    <property type="protein sequence ID" value="TPD57775.1"/>
    <property type="molecule type" value="Genomic_DNA"/>
</dbReference>
<reference evidence="2" key="1">
    <citation type="submission" date="2019-06" db="EMBL/GenBank/DDBJ databases">
        <title>The complete genome of Emcibacter congregatus ZYLT.</title>
        <authorList>
            <person name="Zhao Z."/>
        </authorList>
    </citation>
    <scope>NUCLEOTIDE SEQUENCE [LARGE SCALE GENOMIC DNA]</scope>
    <source>
        <strain evidence="2">MCCC 1A06723</strain>
    </source>
</reference>